<dbReference type="GO" id="GO:0003995">
    <property type="term" value="F:acyl-CoA dehydrogenase activity"/>
    <property type="evidence" value="ECO:0007669"/>
    <property type="project" value="InterPro"/>
</dbReference>
<dbReference type="InterPro" id="IPR009075">
    <property type="entry name" value="AcylCo_DH/oxidase_C"/>
</dbReference>
<dbReference type="PANTHER" id="PTHR43884">
    <property type="entry name" value="ACYL-COA DEHYDROGENASE"/>
    <property type="match status" value="1"/>
</dbReference>
<dbReference type="AlphaFoldDB" id="A0A1F5V5J6"/>
<evidence type="ECO:0000256" key="4">
    <source>
        <dbReference type="ARBA" id="ARBA00022827"/>
    </source>
</evidence>
<keyword evidence="4 6" id="KW-0274">FAD</keyword>
<proteinExistence type="inferred from homology"/>
<feature type="domain" description="Acyl-CoA dehydrogenase/oxidase N-terminal" evidence="9">
    <location>
        <begin position="6"/>
        <end position="118"/>
    </location>
</feature>
<evidence type="ECO:0000313" key="11">
    <source>
        <dbReference type="Proteomes" id="UP000178943"/>
    </source>
</evidence>
<dbReference type="Pfam" id="PF00441">
    <property type="entry name" value="Acyl-CoA_dh_1"/>
    <property type="match status" value="1"/>
</dbReference>
<dbReference type="InterPro" id="IPR046373">
    <property type="entry name" value="Acyl-CoA_Oxase/DH_mid-dom_sf"/>
</dbReference>
<evidence type="ECO:0000259" key="9">
    <source>
        <dbReference type="Pfam" id="PF02771"/>
    </source>
</evidence>
<dbReference type="InterPro" id="IPR009100">
    <property type="entry name" value="AcylCoA_DH/oxidase_NM_dom_sf"/>
</dbReference>
<dbReference type="SUPFAM" id="SSF56645">
    <property type="entry name" value="Acyl-CoA dehydrogenase NM domain-like"/>
    <property type="match status" value="1"/>
</dbReference>
<gene>
    <name evidence="10" type="ORF">A2Y62_13035</name>
</gene>
<reference evidence="10 11" key="1">
    <citation type="journal article" date="2016" name="Nat. Commun.">
        <title>Thousands of microbial genomes shed light on interconnected biogeochemical processes in an aquifer system.</title>
        <authorList>
            <person name="Anantharaman K."/>
            <person name="Brown C.T."/>
            <person name="Hug L.A."/>
            <person name="Sharon I."/>
            <person name="Castelle C.J."/>
            <person name="Probst A.J."/>
            <person name="Thomas B.C."/>
            <person name="Singh A."/>
            <person name="Wilkins M.J."/>
            <person name="Karaoz U."/>
            <person name="Brodie E.L."/>
            <person name="Williams K.H."/>
            <person name="Hubbard S.S."/>
            <person name="Banfield J.F."/>
        </authorList>
    </citation>
    <scope>NUCLEOTIDE SEQUENCE [LARGE SCALE GENOMIC DNA]</scope>
</reference>
<dbReference type="InterPro" id="IPR036250">
    <property type="entry name" value="AcylCo_DH-like_C"/>
</dbReference>
<feature type="domain" description="Acyl-CoA oxidase/dehydrogenase middle" evidence="8">
    <location>
        <begin position="122"/>
        <end position="217"/>
    </location>
</feature>
<dbReference type="EMBL" id="MFGW01000233">
    <property type="protein sequence ID" value="OGF58709.1"/>
    <property type="molecule type" value="Genomic_DNA"/>
</dbReference>
<dbReference type="GO" id="GO:0050660">
    <property type="term" value="F:flavin adenine dinucleotide binding"/>
    <property type="evidence" value="ECO:0007669"/>
    <property type="project" value="InterPro"/>
</dbReference>
<comment type="similarity">
    <text evidence="2 6">Belongs to the acyl-CoA dehydrogenase family.</text>
</comment>
<dbReference type="SUPFAM" id="SSF47203">
    <property type="entry name" value="Acyl-CoA dehydrogenase C-terminal domain-like"/>
    <property type="match status" value="1"/>
</dbReference>
<dbReference type="Proteomes" id="UP000178943">
    <property type="component" value="Unassembled WGS sequence"/>
</dbReference>
<dbReference type="Gene3D" id="1.10.540.10">
    <property type="entry name" value="Acyl-CoA dehydrogenase/oxidase, N-terminal domain"/>
    <property type="match status" value="1"/>
</dbReference>
<dbReference type="InterPro" id="IPR006089">
    <property type="entry name" value="Acyl-CoA_DH_CS"/>
</dbReference>
<organism evidence="10 11">
    <name type="scientific">Candidatus Fischerbacteria bacterium RBG_13_37_8</name>
    <dbReference type="NCBI Taxonomy" id="1817863"/>
    <lineage>
        <taxon>Bacteria</taxon>
        <taxon>Candidatus Fischeribacteriota</taxon>
    </lineage>
</organism>
<evidence type="ECO:0000256" key="5">
    <source>
        <dbReference type="ARBA" id="ARBA00023002"/>
    </source>
</evidence>
<evidence type="ECO:0000313" key="10">
    <source>
        <dbReference type="EMBL" id="OGF58709.1"/>
    </source>
</evidence>
<dbReference type="PIRSF" id="PIRSF016578">
    <property type="entry name" value="HsaA"/>
    <property type="match status" value="1"/>
</dbReference>
<dbReference type="Pfam" id="PF02770">
    <property type="entry name" value="Acyl-CoA_dh_M"/>
    <property type="match status" value="1"/>
</dbReference>
<evidence type="ECO:0000256" key="2">
    <source>
        <dbReference type="ARBA" id="ARBA00009347"/>
    </source>
</evidence>
<evidence type="ECO:0000256" key="3">
    <source>
        <dbReference type="ARBA" id="ARBA00022630"/>
    </source>
</evidence>
<dbReference type="InterPro" id="IPR006091">
    <property type="entry name" value="Acyl-CoA_Oxase/DH_mid-dom"/>
</dbReference>
<dbReference type="FunFam" id="2.40.110.10:FF:000001">
    <property type="entry name" value="Acyl-CoA dehydrogenase, mitochondrial"/>
    <property type="match status" value="1"/>
</dbReference>
<comment type="cofactor">
    <cofactor evidence="1 6">
        <name>FAD</name>
        <dbReference type="ChEBI" id="CHEBI:57692"/>
    </cofactor>
</comment>
<evidence type="ECO:0000256" key="6">
    <source>
        <dbReference type="RuleBase" id="RU362125"/>
    </source>
</evidence>
<evidence type="ECO:0000256" key="1">
    <source>
        <dbReference type="ARBA" id="ARBA00001974"/>
    </source>
</evidence>
<evidence type="ECO:0000259" key="7">
    <source>
        <dbReference type="Pfam" id="PF00441"/>
    </source>
</evidence>
<dbReference type="InterPro" id="IPR013786">
    <property type="entry name" value="AcylCoA_DH/ox_N"/>
</dbReference>
<accession>A0A1F5V5J6</accession>
<keyword evidence="5 6" id="KW-0560">Oxidoreductase</keyword>
<feature type="domain" description="Acyl-CoA dehydrogenase/oxidase C-terminal" evidence="7">
    <location>
        <begin position="229"/>
        <end position="378"/>
    </location>
</feature>
<dbReference type="Gene3D" id="1.20.140.10">
    <property type="entry name" value="Butyryl-CoA Dehydrogenase, subunit A, domain 3"/>
    <property type="match status" value="1"/>
</dbReference>
<dbReference type="FunFam" id="1.10.540.10:FF:000002">
    <property type="entry name" value="Acyl-CoA dehydrogenase FadE19"/>
    <property type="match status" value="1"/>
</dbReference>
<comment type="caution">
    <text evidence="10">The sequence shown here is derived from an EMBL/GenBank/DDBJ whole genome shotgun (WGS) entry which is preliminary data.</text>
</comment>
<dbReference type="FunFam" id="1.20.140.10:FF:000004">
    <property type="entry name" value="Acyl-CoA dehydrogenase FadE25"/>
    <property type="match status" value="1"/>
</dbReference>
<dbReference type="InterPro" id="IPR037069">
    <property type="entry name" value="AcylCoA_DH/ox_N_sf"/>
</dbReference>
<sequence length="381" mass="41337">MKIEFTEDQLCIRQMVRDVMEKEVLPHVETWESNELIPKEIFPTFAELGLFGMVIPETYGGAGIDYISSCLVIEEIARISASLAITISVHNSVGCYPVFKYGTDTQKQKYLLPLIKGEKIGCFAITEPNAGSDVAAIKTKAVKDGDTYILNGTKAWVTNGGFGGIAIIQAITDPAAGPKGISSFIVDSDSKGFIISKKEDKMGIRASATNEIILEDCRIPSENLLGKEGMGMRIALDALDGGRIGVAAQAIGISVAAVEKACEYAKARTSFGQNLADHQAIQFMLADAATKIESARLLTLKAAYLKDNNLRCAKEAAMAKLFASEASIDVTYKALQIFGAYGYSKEFPLERYSRDARVTTIYEGTSEIQRIVIAREILKAL</sequence>
<protein>
    <submittedName>
        <fullName evidence="10">Acyl-CoA dehydrogenase</fullName>
    </submittedName>
</protein>
<dbReference type="PANTHER" id="PTHR43884:SF12">
    <property type="entry name" value="ISOVALERYL-COA DEHYDROGENASE, MITOCHONDRIAL-RELATED"/>
    <property type="match status" value="1"/>
</dbReference>
<dbReference type="STRING" id="1817863.A2Y62_13035"/>
<evidence type="ECO:0000259" key="8">
    <source>
        <dbReference type="Pfam" id="PF02770"/>
    </source>
</evidence>
<dbReference type="Gene3D" id="2.40.110.10">
    <property type="entry name" value="Butyryl-CoA Dehydrogenase, subunit A, domain 2"/>
    <property type="match status" value="1"/>
</dbReference>
<dbReference type="PROSITE" id="PS00072">
    <property type="entry name" value="ACYL_COA_DH_1"/>
    <property type="match status" value="1"/>
</dbReference>
<dbReference type="Pfam" id="PF02771">
    <property type="entry name" value="Acyl-CoA_dh_N"/>
    <property type="match status" value="1"/>
</dbReference>
<name>A0A1F5V5J6_9BACT</name>
<keyword evidence="3 6" id="KW-0285">Flavoprotein</keyword>